<evidence type="ECO:0000313" key="2">
    <source>
        <dbReference type="Proteomes" id="UP000315289"/>
    </source>
</evidence>
<name>A0A557SWF9_9ARCH</name>
<dbReference type="Proteomes" id="UP000315289">
    <property type="component" value="Unassembled WGS sequence"/>
</dbReference>
<comment type="caution">
    <text evidence="1">The sequence shown here is derived from an EMBL/GenBank/DDBJ whole genome shotgun (WGS) entry which is preliminary data.</text>
</comment>
<keyword evidence="2" id="KW-1185">Reference proteome</keyword>
<reference evidence="1 2" key="1">
    <citation type="journal article" date="2019" name="Front. Microbiol.">
        <title>Ammonia Oxidation by the Arctic Terrestrial Thaumarchaeote Candidatus Nitrosocosmicus arcticus Is Stimulated by Increasing Temperatures.</title>
        <authorList>
            <person name="Alves R.J.E."/>
            <person name="Kerou M."/>
            <person name="Zappe A."/>
            <person name="Bittner R."/>
            <person name="Abby S.S."/>
            <person name="Schmidt H.A."/>
            <person name="Pfeifer K."/>
            <person name="Schleper C."/>
        </authorList>
    </citation>
    <scope>NUCLEOTIDE SEQUENCE [LARGE SCALE GENOMIC DNA]</scope>
    <source>
        <strain evidence="1 2">Kfb</strain>
    </source>
</reference>
<protein>
    <submittedName>
        <fullName evidence="1">Uncharacterized protein</fullName>
    </submittedName>
</protein>
<gene>
    <name evidence="1" type="ORF">NARC_50126</name>
</gene>
<sequence>MYTLFNMVIQRSFMKFISKLLVLPLISILMASLVTLSCFGSELDSKLKNNTPYGAHLNITNQSDLESKRSTNNLSSTLTTEQNKGVLIVKVTTLNGEHGMNTSSDFTVNIHANGPVPDIFKGNTSGTVVRLSMGMYSVTTSSTPHYNSSFSNDCNGGIMKVETKYCNIVIAYSKSE</sequence>
<proteinExistence type="predicted"/>
<evidence type="ECO:0000313" key="1">
    <source>
        <dbReference type="EMBL" id="TVP40945.1"/>
    </source>
</evidence>
<dbReference type="EMBL" id="VOAH01000005">
    <property type="protein sequence ID" value="TVP40945.1"/>
    <property type="molecule type" value="Genomic_DNA"/>
</dbReference>
<dbReference type="AlphaFoldDB" id="A0A557SWF9"/>
<organism evidence="1 2">
    <name type="scientific">Candidatus Nitrosocosmicus arcticus</name>
    <dbReference type="NCBI Taxonomy" id="2035267"/>
    <lineage>
        <taxon>Archaea</taxon>
        <taxon>Nitrososphaerota</taxon>
        <taxon>Nitrososphaeria</taxon>
        <taxon>Nitrososphaerales</taxon>
        <taxon>Nitrososphaeraceae</taxon>
        <taxon>Candidatus Nitrosocosmicus</taxon>
    </lineage>
</organism>
<accession>A0A557SWF9</accession>